<dbReference type="GO" id="GO:0005886">
    <property type="term" value="C:plasma membrane"/>
    <property type="evidence" value="ECO:0007669"/>
    <property type="project" value="UniProtKB-SubCell"/>
</dbReference>
<evidence type="ECO:0000259" key="12">
    <source>
        <dbReference type="PROSITE" id="PS50885"/>
    </source>
</evidence>
<dbReference type="Pfam" id="PF00672">
    <property type="entry name" value="HAMP"/>
    <property type="match status" value="1"/>
</dbReference>
<dbReference type="CDD" id="cd06225">
    <property type="entry name" value="HAMP"/>
    <property type="match status" value="1"/>
</dbReference>
<evidence type="ECO:0000256" key="3">
    <source>
        <dbReference type="ARBA" id="ARBA00022500"/>
    </source>
</evidence>
<gene>
    <name evidence="13" type="ORF">GK047_19020</name>
</gene>
<evidence type="ECO:0000256" key="7">
    <source>
        <dbReference type="ARBA" id="ARBA00023224"/>
    </source>
</evidence>
<evidence type="ECO:0000256" key="4">
    <source>
        <dbReference type="ARBA" id="ARBA00022692"/>
    </source>
</evidence>
<dbReference type="GO" id="GO:0007165">
    <property type="term" value="P:signal transduction"/>
    <property type="evidence" value="ECO:0007669"/>
    <property type="project" value="UniProtKB-KW"/>
</dbReference>
<dbReference type="GO" id="GO:0006935">
    <property type="term" value="P:chemotaxis"/>
    <property type="evidence" value="ECO:0007669"/>
    <property type="project" value="UniProtKB-KW"/>
</dbReference>
<organism evidence="13">
    <name type="scientific">Paenibacillus sp. SYP-B3998</name>
    <dbReference type="NCBI Taxonomy" id="2678564"/>
    <lineage>
        <taxon>Bacteria</taxon>
        <taxon>Bacillati</taxon>
        <taxon>Bacillota</taxon>
        <taxon>Bacilli</taxon>
        <taxon>Bacillales</taxon>
        <taxon>Paenibacillaceae</taxon>
        <taxon>Paenibacillus</taxon>
    </lineage>
</organism>
<evidence type="ECO:0000256" key="6">
    <source>
        <dbReference type="ARBA" id="ARBA00023136"/>
    </source>
</evidence>
<evidence type="ECO:0000256" key="5">
    <source>
        <dbReference type="ARBA" id="ARBA00022989"/>
    </source>
</evidence>
<dbReference type="Pfam" id="PF00015">
    <property type="entry name" value="MCPsignal"/>
    <property type="match status" value="1"/>
</dbReference>
<keyword evidence="3" id="KW-0145">Chemotaxis</keyword>
<dbReference type="PROSITE" id="PS50885">
    <property type="entry name" value="HAMP"/>
    <property type="match status" value="1"/>
</dbReference>
<dbReference type="InterPro" id="IPR033479">
    <property type="entry name" value="dCache_1"/>
</dbReference>
<dbReference type="Gene3D" id="3.30.450.20">
    <property type="entry name" value="PAS domain"/>
    <property type="match status" value="1"/>
</dbReference>
<comment type="similarity">
    <text evidence="8">Belongs to the methyl-accepting chemotaxis (MCP) protein family.</text>
</comment>
<evidence type="ECO:0000256" key="1">
    <source>
        <dbReference type="ARBA" id="ARBA00004651"/>
    </source>
</evidence>
<keyword evidence="2" id="KW-1003">Cell membrane</keyword>
<sequence length="684" mass="74754">MLHTIKGKMVTAFLLAIIVPIAITCLVVYFYMDRQMNDNFVQATTKEIVQVDNSVSIYFDTIRENVKMMANNPVVMKADATVTTYMDKADKTKNAPLQNGKTEAAIYKEFQRFVDSHPNTSYVYMATIYGGYISWGEEQIKEKYDPRIRPWYKEPMDNPDKVVTTAPYVSSGGTAVNISNVTVVKNEKGAPVGVVGIDASLAQLTDNLKNIKIGSSGYVMLLAKDGTVLANPKHPDMNSKNIAELKIEKLMDVKDKTADHFEVMMYGTPYMANLYTSEKTGWKYIAFVEKKEMIEGIQRIGLILIFIGALLVVIAAGASYLFASRFSKPIHAIVHHLQQMGEGDFTHEVQERLLRRKDEIGTLGQSLQLMQQSMQTLITEVKHASGRVVASSEHLSSHVEQSVSTVNGIASTVERVADGAESQLRGAVESARAMEEMALGIQRIAETTSSIAGSSADAEQEAKQGNGCIQQAIRQMGAIEGNVQNSVSVVRVLGDRSQEIVQIADVIKAISTQTNLLALNAAIEAARAGEHGRGFAVVAGEVRKLAEQSSESAGRISRLIQEIQGDTQRAIQAMDSVNQSVVQGFEQVQESGEAFGRILQEIQTVNEQIQDASAASEQMSAGSEEVAASVDETAHIARLSSEHVRQVANASEEQLSSVKSLSHSAGQLNELAQELNRLIDRYKV</sequence>
<dbReference type="RefSeq" id="WP_163950266.1">
    <property type="nucleotide sequence ID" value="NZ_JAAIKC010000007.1"/>
</dbReference>
<evidence type="ECO:0000256" key="8">
    <source>
        <dbReference type="ARBA" id="ARBA00029447"/>
    </source>
</evidence>
<accession>A0A6G4A370</accession>
<dbReference type="EMBL" id="JAAIKC010000007">
    <property type="protein sequence ID" value="NEW08097.1"/>
    <property type="molecule type" value="Genomic_DNA"/>
</dbReference>
<evidence type="ECO:0000259" key="11">
    <source>
        <dbReference type="PROSITE" id="PS50111"/>
    </source>
</evidence>
<name>A0A6G4A370_9BACL</name>
<evidence type="ECO:0000256" key="2">
    <source>
        <dbReference type="ARBA" id="ARBA00022475"/>
    </source>
</evidence>
<evidence type="ECO:0000256" key="9">
    <source>
        <dbReference type="PROSITE-ProRule" id="PRU00284"/>
    </source>
</evidence>
<keyword evidence="6 10" id="KW-0472">Membrane</keyword>
<dbReference type="PANTHER" id="PTHR32089">
    <property type="entry name" value="METHYL-ACCEPTING CHEMOTAXIS PROTEIN MCPB"/>
    <property type="match status" value="1"/>
</dbReference>
<dbReference type="SUPFAM" id="SSF58104">
    <property type="entry name" value="Methyl-accepting chemotaxis protein (MCP) signaling domain"/>
    <property type="match status" value="1"/>
</dbReference>
<dbReference type="SMART" id="SM00304">
    <property type="entry name" value="HAMP"/>
    <property type="match status" value="1"/>
</dbReference>
<protein>
    <submittedName>
        <fullName evidence="13">Methyl-accepting chemotaxis protein</fullName>
    </submittedName>
</protein>
<feature type="transmembrane region" description="Helical" evidence="10">
    <location>
        <begin position="12"/>
        <end position="32"/>
    </location>
</feature>
<comment type="subcellular location">
    <subcellularLocation>
        <location evidence="1">Cell membrane</location>
        <topology evidence="1">Multi-pass membrane protein</topology>
    </subcellularLocation>
</comment>
<evidence type="ECO:0000313" key="13">
    <source>
        <dbReference type="EMBL" id="NEW08097.1"/>
    </source>
</evidence>
<dbReference type="Gene3D" id="1.10.287.950">
    <property type="entry name" value="Methyl-accepting chemotaxis protein"/>
    <property type="match status" value="1"/>
</dbReference>
<dbReference type="PANTHER" id="PTHR32089:SF112">
    <property type="entry name" value="LYSOZYME-LIKE PROTEIN-RELATED"/>
    <property type="match status" value="1"/>
</dbReference>
<dbReference type="AlphaFoldDB" id="A0A6G4A370"/>
<feature type="domain" description="HAMP" evidence="12">
    <location>
        <begin position="324"/>
        <end position="379"/>
    </location>
</feature>
<dbReference type="InterPro" id="IPR004089">
    <property type="entry name" value="MCPsignal_dom"/>
</dbReference>
<dbReference type="SMART" id="SM00283">
    <property type="entry name" value="MA"/>
    <property type="match status" value="1"/>
</dbReference>
<dbReference type="CDD" id="cd11386">
    <property type="entry name" value="MCP_signal"/>
    <property type="match status" value="1"/>
</dbReference>
<dbReference type="Gene3D" id="6.10.340.10">
    <property type="match status" value="1"/>
</dbReference>
<dbReference type="SUPFAM" id="SSF103190">
    <property type="entry name" value="Sensory domain-like"/>
    <property type="match status" value="1"/>
</dbReference>
<dbReference type="InterPro" id="IPR029151">
    <property type="entry name" value="Sensor-like_sf"/>
</dbReference>
<dbReference type="InterPro" id="IPR003660">
    <property type="entry name" value="HAMP_dom"/>
</dbReference>
<feature type="transmembrane region" description="Helical" evidence="10">
    <location>
        <begin position="300"/>
        <end position="323"/>
    </location>
</feature>
<dbReference type="Pfam" id="PF02743">
    <property type="entry name" value="dCache_1"/>
    <property type="match status" value="1"/>
</dbReference>
<evidence type="ECO:0000256" key="10">
    <source>
        <dbReference type="SAM" id="Phobius"/>
    </source>
</evidence>
<dbReference type="PROSITE" id="PS50111">
    <property type="entry name" value="CHEMOTAXIS_TRANSDUC_2"/>
    <property type="match status" value="1"/>
</dbReference>
<reference evidence="13" key="1">
    <citation type="submission" date="2020-02" db="EMBL/GenBank/DDBJ databases">
        <authorList>
            <person name="Shen X.-R."/>
            <person name="Zhang Y.-X."/>
        </authorList>
    </citation>
    <scope>NUCLEOTIDE SEQUENCE</scope>
    <source>
        <strain evidence="13">SYP-B3998</strain>
    </source>
</reference>
<keyword evidence="5 10" id="KW-1133">Transmembrane helix</keyword>
<comment type="caution">
    <text evidence="13">The sequence shown here is derived from an EMBL/GenBank/DDBJ whole genome shotgun (WGS) entry which is preliminary data.</text>
</comment>
<proteinExistence type="inferred from homology"/>
<keyword evidence="4 10" id="KW-0812">Transmembrane</keyword>
<feature type="domain" description="Methyl-accepting transducer" evidence="11">
    <location>
        <begin position="398"/>
        <end position="634"/>
    </location>
</feature>
<keyword evidence="7 9" id="KW-0807">Transducer</keyword>
<dbReference type="CDD" id="cd12912">
    <property type="entry name" value="PDC2_MCP_like"/>
    <property type="match status" value="1"/>
</dbReference>